<name>A0AAJ7R913_CEPCN</name>
<feature type="transmembrane region" description="Helical" evidence="2">
    <location>
        <begin position="6"/>
        <end position="25"/>
    </location>
</feature>
<sequence>MVVEGIALCNSACITCIWCILLSVFCPRFMNNLKQVDSSVCCMRKPKLKKKFSKIFNNRKSKDISRKSRNSSDFRSLNKYKNKRNQKSMSVCQRNSEIDNGCSPRHFNGKDISGNYITKIKDPVEIDISSANKRNDTNLITVEKSKNQSTTIDDKTLEYYNDHKEDSSHLNFDYKIQKPIRRYKLYTKLSRRSSDSGEHFLVRRN</sequence>
<dbReference type="KEGG" id="ccin:112493720"/>
<keyword evidence="2" id="KW-1133">Transmembrane helix</keyword>
<dbReference type="AlphaFoldDB" id="A0AAJ7R913"/>
<reference evidence="4" key="1">
    <citation type="submission" date="2025-08" db="UniProtKB">
        <authorList>
            <consortium name="RefSeq"/>
        </authorList>
    </citation>
    <scope>IDENTIFICATION</scope>
</reference>
<evidence type="ECO:0000313" key="3">
    <source>
        <dbReference type="Proteomes" id="UP000694920"/>
    </source>
</evidence>
<proteinExistence type="predicted"/>
<keyword evidence="3" id="KW-1185">Reference proteome</keyword>
<evidence type="ECO:0000256" key="1">
    <source>
        <dbReference type="SAM" id="MobiDB-lite"/>
    </source>
</evidence>
<accession>A0AAJ7R913</accession>
<evidence type="ECO:0000313" key="4">
    <source>
        <dbReference type="RefSeq" id="XP_024936299.1"/>
    </source>
</evidence>
<keyword evidence="2" id="KW-0812">Transmembrane</keyword>
<feature type="compositionally biased region" description="Basic and acidic residues" evidence="1">
    <location>
        <begin position="60"/>
        <end position="72"/>
    </location>
</feature>
<dbReference type="RefSeq" id="XP_024936299.1">
    <property type="nucleotide sequence ID" value="XM_025080531.1"/>
</dbReference>
<organism evidence="3 4">
    <name type="scientific">Cephus cinctus</name>
    <name type="common">Wheat stem sawfly</name>
    <dbReference type="NCBI Taxonomy" id="211228"/>
    <lineage>
        <taxon>Eukaryota</taxon>
        <taxon>Metazoa</taxon>
        <taxon>Ecdysozoa</taxon>
        <taxon>Arthropoda</taxon>
        <taxon>Hexapoda</taxon>
        <taxon>Insecta</taxon>
        <taxon>Pterygota</taxon>
        <taxon>Neoptera</taxon>
        <taxon>Endopterygota</taxon>
        <taxon>Hymenoptera</taxon>
        <taxon>Cephoidea</taxon>
        <taxon>Cephidae</taxon>
        <taxon>Cephus</taxon>
    </lineage>
</organism>
<dbReference type="Proteomes" id="UP000694920">
    <property type="component" value="Unplaced"/>
</dbReference>
<feature type="region of interest" description="Disordered" evidence="1">
    <location>
        <begin position="60"/>
        <end position="87"/>
    </location>
</feature>
<dbReference type="GeneID" id="112493720"/>
<evidence type="ECO:0000256" key="2">
    <source>
        <dbReference type="SAM" id="Phobius"/>
    </source>
</evidence>
<protein>
    <submittedName>
        <fullName evidence="4">Uncharacterized protein LOC112493720</fullName>
    </submittedName>
</protein>
<keyword evidence="2" id="KW-0472">Membrane</keyword>
<gene>
    <name evidence="4" type="primary">LOC112493720</name>
</gene>